<dbReference type="EMBL" id="BAAALS010000018">
    <property type="protein sequence ID" value="GAA1763251.1"/>
    <property type="molecule type" value="Genomic_DNA"/>
</dbReference>
<protein>
    <recommendedName>
        <fullName evidence="3">Saccharopine dehydrogenase</fullName>
    </recommendedName>
</protein>
<keyword evidence="2" id="KW-1185">Reference proteome</keyword>
<reference evidence="2" key="1">
    <citation type="journal article" date="2019" name="Int. J. Syst. Evol. Microbiol.">
        <title>The Global Catalogue of Microorganisms (GCM) 10K type strain sequencing project: providing services to taxonomists for standard genome sequencing and annotation.</title>
        <authorList>
            <consortium name="The Broad Institute Genomics Platform"/>
            <consortium name="The Broad Institute Genome Sequencing Center for Infectious Disease"/>
            <person name="Wu L."/>
            <person name="Ma J."/>
        </authorList>
    </citation>
    <scope>NUCLEOTIDE SEQUENCE [LARGE SCALE GENOMIC DNA]</scope>
    <source>
        <strain evidence="2">JCM 13249</strain>
    </source>
</reference>
<comment type="caution">
    <text evidence="1">The sequence shown here is derived from an EMBL/GenBank/DDBJ whole genome shotgun (WGS) entry which is preliminary data.</text>
</comment>
<evidence type="ECO:0000313" key="2">
    <source>
        <dbReference type="Proteomes" id="UP001500655"/>
    </source>
</evidence>
<name>A0ABP4WXU9_9ACTN</name>
<proteinExistence type="predicted"/>
<accession>A0ABP4WXU9</accession>
<organism evidence="1 2">
    <name type="scientific">Luedemannella helvata</name>
    <dbReference type="NCBI Taxonomy" id="349315"/>
    <lineage>
        <taxon>Bacteria</taxon>
        <taxon>Bacillati</taxon>
        <taxon>Actinomycetota</taxon>
        <taxon>Actinomycetes</taxon>
        <taxon>Micromonosporales</taxon>
        <taxon>Micromonosporaceae</taxon>
        <taxon>Luedemannella</taxon>
    </lineage>
</organism>
<evidence type="ECO:0000313" key="1">
    <source>
        <dbReference type="EMBL" id="GAA1763251.1"/>
    </source>
</evidence>
<evidence type="ECO:0008006" key="3">
    <source>
        <dbReference type="Google" id="ProtNLM"/>
    </source>
</evidence>
<gene>
    <name evidence="1" type="ORF">GCM10009681_37900</name>
</gene>
<sequence>MGAGPRRVALPGFGRRTVHPFPFSDQRTLTRTLGIPVTTRVCFDSAAVTAALFGLRSAGVLRVLGRLGASAALASASARLRVGGDRFVIHACATDSDGGRVASAVTGRQECRATGVVTAQVVEQLLRQPPPAGVWHIDQVVAADEFLRNLHQHDLTIHDEI</sequence>
<dbReference type="Proteomes" id="UP001500655">
    <property type="component" value="Unassembled WGS sequence"/>
</dbReference>